<dbReference type="InterPro" id="IPR046938">
    <property type="entry name" value="DNA_clamp_sf"/>
</dbReference>
<dbReference type="RefSeq" id="WP_162645689.1">
    <property type="nucleotide sequence ID" value="NZ_CP048287.1"/>
</dbReference>
<gene>
    <name evidence="12" type="ORF">GZH47_32165</name>
</gene>
<accession>A0A6C0PCE7</accession>
<dbReference type="Pfam" id="PF02767">
    <property type="entry name" value="DNA_pol3_beta_2"/>
    <property type="match status" value="1"/>
</dbReference>
<evidence type="ECO:0000256" key="1">
    <source>
        <dbReference type="ARBA" id="ARBA00004496"/>
    </source>
</evidence>
<evidence type="ECO:0000256" key="9">
    <source>
        <dbReference type="ARBA" id="ARBA00033275"/>
    </source>
</evidence>
<evidence type="ECO:0000256" key="3">
    <source>
        <dbReference type="ARBA" id="ARBA00022490"/>
    </source>
</evidence>
<feature type="domain" description="DNA polymerase III beta sliding clamp N-terminal" evidence="10">
    <location>
        <begin position="29"/>
        <end position="149"/>
    </location>
</feature>
<dbReference type="AlphaFoldDB" id="A0A6C0PCE7"/>
<dbReference type="GO" id="GO:0008408">
    <property type="term" value="F:3'-5' exonuclease activity"/>
    <property type="evidence" value="ECO:0007669"/>
    <property type="project" value="InterPro"/>
</dbReference>
<dbReference type="Pfam" id="PF00712">
    <property type="entry name" value="DNA_pol3_beta"/>
    <property type="match status" value="1"/>
</dbReference>
<dbReference type="SMART" id="SM00480">
    <property type="entry name" value="POL3Bc"/>
    <property type="match status" value="1"/>
</dbReference>
<protein>
    <recommendedName>
        <fullName evidence="9">DNA polymerase III subunit beta</fullName>
    </recommendedName>
</protein>
<evidence type="ECO:0000256" key="6">
    <source>
        <dbReference type="ARBA" id="ARBA00022705"/>
    </source>
</evidence>
<evidence type="ECO:0000313" key="13">
    <source>
        <dbReference type="Proteomes" id="UP000479114"/>
    </source>
</evidence>
<organism evidence="12 13">
    <name type="scientific">Paenibacillus rhizovicinus</name>
    <dbReference type="NCBI Taxonomy" id="2704463"/>
    <lineage>
        <taxon>Bacteria</taxon>
        <taxon>Bacillati</taxon>
        <taxon>Bacillota</taxon>
        <taxon>Bacilli</taxon>
        <taxon>Bacillales</taxon>
        <taxon>Paenibacillaceae</taxon>
        <taxon>Paenibacillus</taxon>
    </lineage>
</organism>
<keyword evidence="13" id="KW-1185">Reference proteome</keyword>
<dbReference type="Proteomes" id="UP000479114">
    <property type="component" value="Plasmid unnamed1"/>
</dbReference>
<evidence type="ECO:0000259" key="10">
    <source>
        <dbReference type="Pfam" id="PF00712"/>
    </source>
</evidence>
<dbReference type="InterPro" id="IPR001001">
    <property type="entry name" value="DNA_polIII_beta"/>
</dbReference>
<dbReference type="PANTHER" id="PTHR30478:SF0">
    <property type="entry name" value="BETA SLIDING CLAMP"/>
    <property type="match status" value="1"/>
</dbReference>
<keyword evidence="5" id="KW-0548">Nucleotidyltransferase</keyword>
<dbReference type="PANTHER" id="PTHR30478">
    <property type="entry name" value="DNA POLYMERASE III SUBUNIT BETA"/>
    <property type="match status" value="1"/>
</dbReference>
<keyword evidence="7" id="KW-0239">DNA-directed DNA polymerase</keyword>
<keyword evidence="12" id="KW-0614">Plasmid</keyword>
<proteinExistence type="inferred from homology"/>
<dbReference type="GO" id="GO:0003677">
    <property type="term" value="F:DNA binding"/>
    <property type="evidence" value="ECO:0007669"/>
    <property type="project" value="UniProtKB-KW"/>
</dbReference>
<keyword evidence="3" id="KW-0963">Cytoplasm</keyword>
<dbReference type="InterPro" id="IPR022634">
    <property type="entry name" value="DNA_polIII_beta_N"/>
</dbReference>
<geneLocation type="plasmid" evidence="12 13">
    <name>unnamed1</name>
</geneLocation>
<dbReference type="Gene3D" id="3.70.10.10">
    <property type="match status" value="1"/>
</dbReference>
<keyword evidence="6" id="KW-0235">DNA replication</keyword>
<feature type="domain" description="DNA polymerase III beta sliding clamp central" evidence="11">
    <location>
        <begin position="174"/>
        <end position="271"/>
    </location>
</feature>
<evidence type="ECO:0000259" key="11">
    <source>
        <dbReference type="Pfam" id="PF02767"/>
    </source>
</evidence>
<evidence type="ECO:0000256" key="4">
    <source>
        <dbReference type="ARBA" id="ARBA00022679"/>
    </source>
</evidence>
<dbReference type="InterPro" id="IPR022637">
    <property type="entry name" value="DNA_polIII_beta_cen"/>
</dbReference>
<dbReference type="EMBL" id="CP048287">
    <property type="protein sequence ID" value="QHW35543.1"/>
    <property type="molecule type" value="Genomic_DNA"/>
</dbReference>
<evidence type="ECO:0000313" key="12">
    <source>
        <dbReference type="EMBL" id="QHW35543.1"/>
    </source>
</evidence>
<dbReference type="KEGG" id="prz:GZH47_32165"/>
<evidence type="ECO:0000256" key="2">
    <source>
        <dbReference type="ARBA" id="ARBA00010752"/>
    </source>
</evidence>
<comment type="similarity">
    <text evidence="2">Belongs to the beta sliding clamp family.</text>
</comment>
<dbReference type="GO" id="GO:0006271">
    <property type="term" value="P:DNA strand elongation involved in DNA replication"/>
    <property type="evidence" value="ECO:0007669"/>
    <property type="project" value="TreeGrafter"/>
</dbReference>
<evidence type="ECO:0000256" key="8">
    <source>
        <dbReference type="ARBA" id="ARBA00023125"/>
    </source>
</evidence>
<keyword evidence="4" id="KW-0808">Transferase</keyword>
<reference evidence="12 13" key="1">
    <citation type="submission" date="2020-02" db="EMBL/GenBank/DDBJ databases">
        <title>Paenibacillus sp. nov., isolated from rhizosphere soil of tomato.</title>
        <authorList>
            <person name="Weon H.-Y."/>
            <person name="Lee S.A."/>
        </authorList>
    </citation>
    <scope>NUCLEOTIDE SEQUENCE [LARGE SCALE GENOMIC DNA]</scope>
    <source>
        <strain evidence="12 13">14171R-81</strain>
        <plasmid evidence="12 13">unnamed1</plasmid>
    </source>
</reference>
<comment type="subcellular location">
    <subcellularLocation>
        <location evidence="1">Cytoplasm</location>
    </subcellularLocation>
</comment>
<evidence type="ECO:0000256" key="5">
    <source>
        <dbReference type="ARBA" id="ARBA00022695"/>
    </source>
</evidence>
<keyword evidence="8" id="KW-0238">DNA-binding</keyword>
<dbReference type="GO" id="GO:0009360">
    <property type="term" value="C:DNA polymerase III complex"/>
    <property type="evidence" value="ECO:0007669"/>
    <property type="project" value="InterPro"/>
</dbReference>
<dbReference type="SUPFAM" id="SSF55979">
    <property type="entry name" value="DNA clamp"/>
    <property type="match status" value="3"/>
</dbReference>
<dbReference type="GO" id="GO:0003887">
    <property type="term" value="F:DNA-directed DNA polymerase activity"/>
    <property type="evidence" value="ECO:0007669"/>
    <property type="project" value="UniProtKB-KW"/>
</dbReference>
<evidence type="ECO:0000256" key="7">
    <source>
        <dbReference type="ARBA" id="ARBA00022932"/>
    </source>
</evidence>
<name>A0A6C0PCE7_9BACL</name>
<dbReference type="Gene3D" id="3.10.150.10">
    <property type="entry name" value="DNA Polymerase III, subunit A, domain 2"/>
    <property type="match status" value="1"/>
</dbReference>
<dbReference type="GO" id="GO:0005737">
    <property type="term" value="C:cytoplasm"/>
    <property type="evidence" value="ECO:0007669"/>
    <property type="project" value="UniProtKB-SubCell"/>
</dbReference>
<sequence length="397" mass="43533">MATATKEKNTKTTDKLENQLGTIATGSAAFSVERNDLLDALVLCSKIVPRSNSIPLLQCLKFDLKGDTLFITAMDMPKQAVLQHLSVTNDAGEDASYCLSAKEVIELVKRMPDGNLSFKQQDSTVTLNYGERGRANLKALNSEQYPELPQPGNASFLSCPIEMLRKGAHASRFAGSDENQPAITAVNLYNDEGKLGFVSTNRHRVYRYISDIKIENSEAFREGMIVAVQFKGIIDSLKSPIVGLAITNDYLVLRDKNVVYFGRLLDGAYPNILNVFAKIGEGSALTVSREMLDDTLNRMLSLVGVENNRVTLEVNESGEFTVHSRSETGEICESFPDAKVEDGFPTIKFNGMYLRDALLVGDREVKNITLRTAGASLPGFIEYDGDASVVVVALPVR</sequence>